<keyword evidence="2" id="KW-1185">Reference proteome</keyword>
<reference evidence="1 2" key="1">
    <citation type="journal article" date="2023" name="Mol. Phylogenet. Evol.">
        <title>Genome-scale phylogeny and comparative genomics of the fungal order Sordariales.</title>
        <authorList>
            <person name="Hensen N."/>
            <person name="Bonometti L."/>
            <person name="Westerberg I."/>
            <person name="Brannstrom I.O."/>
            <person name="Guillou S."/>
            <person name="Cros-Aarteil S."/>
            <person name="Calhoun S."/>
            <person name="Haridas S."/>
            <person name="Kuo A."/>
            <person name="Mondo S."/>
            <person name="Pangilinan J."/>
            <person name="Riley R."/>
            <person name="LaButti K."/>
            <person name="Andreopoulos B."/>
            <person name="Lipzen A."/>
            <person name="Chen C."/>
            <person name="Yan M."/>
            <person name="Daum C."/>
            <person name="Ng V."/>
            <person name="Clum A."/>
            <person name="Steindorff A."/>
            <person name="Ohm R.A."/>
            <person name="Martin F."/>
            <person name="Silar P."/>
            <person name="Natvig D.O."/>
            <person name="Lalanne C."/>
            <person name="Gautier V."/>
            <person name="Ament-Velasquez S.L."/>
            <person name="Kruys A."/>
            <person name="Hutchinson M.I."/>
            <person name="Powell A.J."/>
            <person name="Barry K."/>
            <person name="Miller A.N."/>
            <person name="Grigoriev I.V."/>
            <person name="Debuchy R."/>
            <person name="Gladieux P."/>
            <person name="Hiltunen Thoren M."/>
            <person name="Johannesson H."/>
        </authorList>
    </citation>
    <scope>NUCLEOTIDE SEQUENCE [LARGE SCALE GENOMIC DNA]</scope>
    <source>
        <strain evidence="1 2">FGSC 10403</strain>
    </source>
</reference>
<protein>
    <submittedName>
        <fullName evidence="1">Uncharacterized protein</fullName>
    </submittedName>
</protein>
<proteinExistence type="predicted"/>
<accession>A0AAJ0HXS7</accession>
<evidence type="ECO:0000313" key="1">
    <source>
        <dbReference type="EMBL" id="KAK3484697.1"/>
    </source>
</evidence>
<evidence type="ECO:0000313" key="2">
    <source>
        <dbReference type="Proteomes" id="UP001285908"/>
    </source>
</evidence>
<comment type="caution">
    <text evidence="1">The sequence shown here is derived from an EMBL/GenBank/DDBJ whole genome shotgun (WGS) entry which is preliminary data.</text>
</comment>
<dbReference type="EMBL" id="JAULSX010000014">
    <property type="protein sequence ID" value="KAK3484697.1"/>
    <property type="molecule type" value="Genomic_DNA"/>
</dbReference>
<dbReference type="AlphaFoldDB" id="A0AAJ0HXS7"/>
<dbReference type="GeneID" id="87876969"/>
<organism evidence="1 2">
    <name type="scientific">Neurospora hispaniola</name>
    <dbReference type="NCBI Taxonomy" id="588809"/>
    <lineage>
        <taxon>Eukaryota</taxon>
        <taxon>Fungi</taxon>
        <taxon>Dikarya</taxon>
        <taxon>Ascomycota</taxon>
        <taxon>Pezizomycotina</taxon>
        <taxon>Sordariomycetes</taxon>
        <taxon>Sordariomycetidae</taxon>
        <taxon>Sordariales</taxon>
        <taxon>Sordariaceae</taxon>
        <taxon>Neurospora</taxon>
    </lineage>
</organism>
<dbReference type="Proteomes" id="UP001285908">
    <property type="component" value="Unassembled WGS sequence"/>
</dbReference>
<gene>
    <name evidence="1" type="ORF">B0T23DRAFT_408915</name>
</gene>
<name>A0AAJ0HXS7_9PEZI</name>
<dbReference type="RefSeq" id="XP_062687791.1">
    <property type="nucleotide sequence ID" value="XM_062839347.1"/>
</dbReference>
<sequence length="108" mass="12660">MCKLMAFTHRLAYTSLYLHGRHFCLDLTFIRAASHPLQIRNDGVNRQSLMAMILQKQQVDVDREMTNHHRQRDHPRSVLNVSLCNDKFATREESMQRTCTTSSTRRGK</sequence>